<evidence type="ECO:0000256" key="3">
    <source>
        <dbReference type="ARBA" id="ARBA00023163"/>
    </source>
</evidence>
<dbReference type="SMART" id="SM00866">
    <property type="entry name" value="UTRA"/>
    <property type="match status" value="1"/>
</dbReference>
<dbReference type="Pfam" id="PF00392">
    <property type="entry name" value="GntR"/>
    <property type="match status" value="1"/>
</dbReference>
<dbReference type="InterPro" id="IPR028978">
    <property type="entry name" value="Chorismate_lyase_/UTRA_dom_sf"/>
</dbReference>
<dbReference type="PANTHER" id="PTHR44846">
    <property type="entry name" value="MANNOSYL-D-GLYCERATE TRANSPORT/METABOLISM SYSTEM REPRESSOR MNGR-RELATED"/>
    <property type="match status" value="1"/>
</dbReference>
<comment type="caution">
    <text evidence="5">The sequence shown here is derived from an EMBL/GenBank/DDBJ whole genome shotgun (WGS) entry which is preliminary data.</text>
</comment>
<dbReference type="AlphaFoldDB" id="A0A1B6VJ38"/>
<dbReference type="PRINTS" id="PR00035">
    <property type="entry name" value="HTHGNTR"/>
</dbReference>
<dbReference type="InterPro" id="IPR036388">
    <property type="entry name" value="WH-like_DNA-bd_sf"/>
</dbReference>
<dbReference type="Pfam" id="PF07702">
    <property type="entry name" value="UTRA"/>
    <property type="match status" value="1"/>
</dbReference>
<dbReference type="InterPro" id="IPR050679">
    <property type="entry name" value="Bact_HTH_transcr_reg"/>
</dbReference>
<accession>A0A1B6VJ38</accession>
<organism evidence="5 6">
    <name type="scientific">Gluconobacter cerinus</name>
    <dbReference type="NCBI Taxonomy" id="38307"/>
    <lineage>
        <taxon>Bacteria</taxon>
        <taxon>Pseudomonadati</taxon>
        <taxon>Pseudomonadota</taxon>
        <taxon>Alphaproteobacteria</taxon>
        <taxon>Acetobacterales</taxon>
        <taxon>Acetobacteraceae</taxon>
        <taxon>Gluconobacter</taxon>
    </lineage>
</organism>
<sequence>MHVMSSQKLFAALRPDPANRKPLYLQLAEQLRELIESGALKGGDAVPPEREIAEFTGVSRVTVRKSLEQLVNAGLLTQRPGAGTFVTRRIQQPLSALMGFSEDMRARGYEPGSIWLGKRMAGASPDEAMAMGMPPGAPVLRLKRIRTADGEPLAIETAVISRRDLASPELVKDSFYEALKERGLLPVRALQRIRARMATTQEAELLHLVQPSAILEIERRSFLADGRILEVTFSCYRADLYDFVVELRTSAERD</sequence>
<evidence type="ECO:0000313" key="6">
    <source>
        <dbReference type="Proteomes" id="UP000077786"/>
    </source>
</evidence>
<dbReference type="GO" id="GO:0003700">
    <property type="term" value="F:DNA-binding transcription factor activity"/>
    <property type="evidence" value="ECO:0007669"/>
    <property type="project" value="InterPro"/>
</dbReference>
<dbReference type="EMBL" id="LUTU01000009">
    <property type="protein sequence ID" value="OAJ67226.1"/>
    <property type="molecule type" value="Genomic_DNA"/>
</dbReference>
<dbReference type="Gene3D" id="3.40.1410.10">
    <property type="entry name" value="Chorismate lyase-like"/>
    <property type="match status" value="1"/>
</dbReference>
<dbReference type="InterPro" id="IPR000524">
    <property type="entry name" value="Tscrpt_reg_HTH_GntR"/>
</dbReference>
<proteinExistence type="predicted"/>
<evidence type="ECO:0000259" key="4">
    <source>
        <dbReference type="PROSITE" id="PS50949"/>
    </source>
</evidence>
<dbReference type="Proteomes" id="UP000077786">
    <property type="component" value="Unassembled WGS sequence"/>
</dbReference>
<dbReference type="RefSeq" id="WP_232309199.1">
    <property type="nucleotide sequence ID" value="NZ_LUTU01000009.1"/>
</dbReference>
<gene>
    <name evidence="5" type="ORF">A0123_02198</name>
</gene>
<evidence type="ECO:0000313" key="5">
    <source>
        <dbReference type="EMBL" id="OAJ67226.1"/>
    </source>
</evidence>
<feature type="domain" description="HTH gntR-type" evidence="4">
    <location>
        <begin position="21"/>
        <end position="89"/>
    </location>
</feature>
<reference evidence="5 6" key="1">
    <citation type="submission" date="2016-03" db="EMBL/GenBank/DDBJ databases">
        <title>Draft genome sequence of Gluconobacter cerinus strain CECT 9110.</title>
        <authorList>
            <person name="Sainz F."/>
            <person name="Mas A."/>
            <person name="Torija M.J."/>
        </authorList>
    </citation>
    <scope>NUCLEOTIDE SEQUENCE [LARGE SCALE GENOMIC DNA]</scope>
    <source>
        <strain evidence="5 6">CECT 9110</strain>
    </source>
</reference>
<dbReference type="PANTHER" id="PTHR44846:SF1">
    <property type="entry name" value="MANNOSYL-D-GLYCERATE TRANSPORT_METABOLISM SYSTEM REPRESSOR MNGR-RELATED"/>
    <property type="match status" value="1"/>
</dbReference>
<dbReference type="SUPFAM" id="SSF64288">
    <property type="entry name" value="Chorismate lyase-like"/>
    <property type="match status" value="1"/>
</dbReference>
<evidence type="ECO:0000256" key="1">
    <source>
        <dbReference type="ARBA" id="ARBA00023015"/>
    </source>
</evidence>
<name>A0A1B6VJ38_9PROT</name>
<keyword evidence="3" id="KW-0804">Transcription</keyword>
<keyword evidence="1" id="KW-0805">Transcription regulation</keyword>
<dbReference type="InterPro" id="IPR036390">
    <property type="entry name" value="WH_DNA-bd_sf"/>
</dbReference>
<keyword evidence="2" id="KW-0238">DNA-binding</keyword>
<dbReference type="SUPFAM" id="SSF46785">
    <property type="entry name" value="Winged helix' DNA-binding domain"/>
    <property type="match status" value="1"/>
</dbReference>
<protein>
    <submittedName>
        <fullName evidence="5">GntR family transcriptional regulator</fullName>
    </submittedName>
</protein>
<dbReference type="GO" id="GO:0045892">
    <property type="term" value="P:negative regulation of DNA-templated transcription"/>
    <property type="evidence" value="ECO:0007669"/>
    <property type="project" value="TreeGrafter"/>
</dbReference>
<dbReference type="SMART" id="SM00345">
    <property type="entry name" value="HTH_GNTR"/>
    <property type="match status" value="1"/>
</dbReference>
<dbReference type="Gene3D" id="1.10.10.10">
    <property type="entry name" value="Winged helix-like DNA-binding domain superfamily/Winged helix DNA-binding domain"/>
    <property type="match status" value="1"/>
</dbReference>
<dbReference type="GO" id="GO:0003677">
    <property type="term" value="F:DNA binding"/>
    <property type="evidence" value="ECO:0007669"/>
    <property type="project" value="UniProtKB-KW"/>
</dbReference>
<evidence type="ECO:0000256" key="2">
    <source>
        <dbReference type="ARBA" id="ARBA00023125"/>
    </source>
</evidence>
<dbReference type="InterPro" id="IPR011663">
    <property type="entry name" value="UTRA"/>
</dbReference>
<dbReference type="PROSITE" id="PS50949">
    <property type="entry name" value="HTH_GNTR"/>
    <property type="match status" value="1"/>
</dbReference>
<dbReference type="PATRIC" id="fig|38307.3.peg.2281"/>
<dbReference type="CDD" id="cd07377">
    <property type="entry name" value="WHTH_GntR"/>
    <property type="match status" value="1"/>
</dbReference>